<evidence type="ECO:0000259" key="15">
    <source>
        <dbReference type="PROSITE" id="PS51698"/>
    </source>
</evidence>
<reference evidence="16 17" key="1">
    <citation type="submission" date="2019-09" db="EMBL/GenBank/DDBJ databases">
        <authorList>
            <person name="Ou C."/>
        </authorList>
    </citation>
    <scope>NUCLEOTIDE SEQUENCE [LARGE SCALE GENOMIC DNA]</scope>
    <source>
        <strain evidence="16">S2</strain>
        <tissue evidence="16">Leaf</tissue>
    </source>
</reference>
<dbReference type="InterPro" id="IPR000719">
    <property type="entry name" value="Prot_kinase_dom"/>
</dbReference>
<dbReference type="PANTHER" id="PTHR45647">
    <property type="entry name" value="OS02G0152300 PROTEIN"/>
    <property type="match status" value="1"/>
</dbReference>
<dbReference type="GO" id="GO:0016567">
    <property type="term" value="P:protein ubiquitination"/>
    <property type="evidence" value="ECO:0007669"/>
    <property type="project" value="UniProtKB-UniPathway"/>
</dbReference>
<evidence type="ECO:0000256" key="3">
    <source>
        <dbReference type="ARBA" id="ARBA00004906"/>
    </source>
</evidence>
<feature type="domain" description="Protein kinase" evidence="13">
    <location>
        <begin position="1092"/>
        <end position="1354"/>
    </location>
</feature>
<evidence type="ECO:0000313" key="17">
    <source>
        <dbReference type="Proteomes" id="UP000327157"/>
    </source>
</evidence>
<dbReference type="Gene3D" id="3.30.40.10">
    <property type="entry name" value="Zinc/RING finger domain, C3HC4 (zinc finger)"/>
    <property type="match status" value="1"/>
</dbReference>
<dbReference type="InterPro" id="IPR017441">
    <property type="entry name" value="Protein_kinase_ATP_BS"/>
</dbReference>
<dbReference type="Gene3D" id="3.30.200.20">
    <property type="entry name" value="Phosphorylase Kinase, domain 1"/>
    <property type="match status" value="1"/>
</dbReference>
<dbReference type="EC" id="2.3.2.27" evidence="4"/>
<dbReference type="Gene3D" id="3.40.50.10330">
    <property type="entry name" value="Probable inorganic polyphosphate/atp-NAD kinase, domain 1"/>
    <property type="match status" value="1"/>
</dbReference>
<dbReference type="EMBL" id="SMOL01000768">
    <property type="protein sequence ID" value="KAB2598472.1"/>
    <property type="molecule type" value="Genomic_DNA"/>
</dbReference>
<comment type="function">
    <text evidence="2">Functions as an E3 ubiquitin ligase.</text>
</comment>
<accession>A0A5N5FB61</accession>
<evidence type="ECO:0000259" key="14">
    <source>
        <dbReference type="PROSITE" id="PS50146"/>
    </source>
</evidence>
<dbReference type="OrthoDB" id="530923at2759"/>
<dbReference type="InterPro" id="IPR008271">
    <property type="entry name" value="Ser/Thr_kinase_AS"/>
</dbReference>
<dbReference type="SUPFAM" id="SSF52402">
    <property type="entry name" value="Adenine nucleotide alpha hydrolases-like"/>
    <property type="match status" value="1"/>
</dbReference>
<evidence type="ECO:0000256" key="10">
    <source>
        <dbReference type="ARBA" id="ARBA00022840"/>
    </source>
</evidence>
<dbReference type="Pfam" id="PF04564">
    <property type="entry name" value="U-box"/>
    <property type="match status" value="1"/>
</dbReference>
<dbReference type="InterPro" id="IPR045363">
    <property type="entry name" value="CERK_C"/>
</dbReference>
<dbReference type="InterPro" id="IPR014729">
    <property type="entry name" value="Rossmann-like_a/b/a_fold"/>
</dbReference>
<sequence>MERDVDCCIEPDESPPSPAQFYGGATAAALSCSLTLDRVGEVLLSLNSDGLSWKSLEPLEYDDSTCLGITFTSKVATEIKFSDVYSVELISHGLIHVPKVSNARRCLSGRHESEVYRFTVHGFQQSKTLPSLRVLAAYTFGHNDLQTCQMWVNQINASLALEQGRPKNLLVCFCSSKEWEGNGCKIWDSVAPIFSHAKVKTKVIVTQRSGHAYDMMASIGNKELASYDGVIAVGGDGFFNEILNGFLSSRHKAPYPPTPSGFLPSDTYHDSFCVHDPNREPQLSVCIIIIFSIHISFDLISSSDEDPEFPFPNEHFRFGIIPAGSTDAIVMCTTGARDPITSTFHIVLGKRVSLDVAQVVRWKTTSTSKVEPFVRYAASFAGYGFYGDVITESEKYRWMGPKRYDYAGTRVFLKHRSYEAEVAYIEVKPEGKSIPERGSLRGRKRPFWSPNKSDQAMCRVNCKVCSSTTPCSYPGETKWSISKGKFLSIGAAVISNRNERAPDGLVADAHLSDGFMHLILIKDCSHALYLWHLTQLAKKGGNPFDFKFVEHHKTTAFTFTSSGNESVWNLDGELFQAHQLSAQRAESTGQSCIPKKKLSTQREYKNKQSPVQPQTSSELANQVELLSQELQMSYSWMSPRRFPVPQRSVREMDGSEITEGGENIQPSSLSIVGIAVSGDRNSKYIVRWALDKFVPEGNVFFKLIHVRERITGVPTPMGSLIPISQVREDVVAAYRKEMEWQASEKLVPYKKMCAYRKVQVEVALVESDDVANAIAEEVAKSAIRNLVIGAPSRGMFKRKQRGLSLKISACTPRFCTVYAVSKGKLSSLRASDSAVSKGKLSSLRTSDSESVGSIKDDNSDTCSISSSLSYTSSLQTGTDHSSVGSYSHFRSPPLTMQRFQALTNINKTLLYTKTNSNDTIHSRCQSQDLGSFVADNQSWTSDQVSTSDVVTDYSSESQATINLEIEKLRIELRHVKGMYAMAQSENMDASRKINNLNKRRLEEAVRFKEINSMEEKAKVFATQEKEKYESAKREADYMRECVEREVSLRREAEMKAMLDAKENEKLEHALVGPVQQYQKFSWDEIVTATSSFSEDHKIGMGAYGNVYKCIFHHTTAAVKVLHSIENHQTKQFQQELEILSKIRHPHLLLLLGACPDHSSLVYEYMENGSLEDRLLQKNGTPPIPWFERFRIAWEVASTLVFLHSSKPKPIIHRDLKPANILLDHNLVSKIGDVGLATMLNSDPSTSSIYNDTGPVGTLSYIDPEYQRTGIISPQSDVYAFGMVILQLLTAKPARAITHLVETAVNEKNLTDILDPKAGLWPMEETRQLAKLGLSCAELRRIDRPDLKEQVVPLLERLKEVAYAAKNSASAVHCLPPNHFICPILKDVMNEPCVAADGYTYDREAIETWLEENDNSPVTNVPLPNKNVMPNYTLLSAIMEWKSGEQ</sequence>
<dbReference type="GO" id="GO:0004672">
    <property type="term" value="F:protein kinase activity"/>
    <property type="evidence" value="ECO:0007669"/>
    <property type="project" value="InterPro"/>
</dbReference>
<feature type="domain" description="U-box" evidence="15">
    <location>
        <begin position="1374"/>
        <end position="1445"/>
    </location>
</feature>
<dbReference type="InterPro" id="IPR003613">
    <property type="entry name" value="Ubox_domain"/>
</dbReference>
<protein>
    <recommendedName>
        <fullName evidence="4">RING-type E3 ubiquitin transferase</fullName>
        <ecNumber evidence="4">2.3.2.27</ecNumber>
    </recommendedName>
</protein>
<dbReference type="InterPro" id="IPR001245">
    <property type="entry name" value="Ser-Thr/Tyr_kinase_cat_dom"/>
</dbReference>
<evidence type="ECO:0000256" key="4">
    <source>
        <dbReference type="ARBA" id="ARBA00012483"/>
    </source>
</evidence>
<dbReference type="InterPro" id="IPR016064">
    <property type="entry name" value="NAD/diacylglycerol_kinase_sf"/>
</dbReference>
<evidence type="ECO:0000256" key="2">
    <source>
        <dbReference type="ARBA" id="ARBA00003861"/>
    </source>
</evidence>
<dbReference type="SUPFAM" id="SSF57850">
    <property type="entry name" value="RING/U-box"/>
    <property type="match status" value="1"/>
</dbReference>
<dbReference type="SMART" id="SM00220">
    <property type="entry name" value="S_TKc"/>
    <property type="match status" value="1"/>
</dbReference>
<comment type="pathway">
    <text evidence="3">Protein modification; protein ubiquitination.</text>
</comment>
<dbReference type="UniPathway" id="UPA00143"/>
<gene>
    <name evidence="16" type="ORF">D8674_001392</name>
</gene>
<keyword evidence="9" id="KW-0833">Ubl conjugation pathway</keyword>
<dbReference type="InterPro" id="IPR017438">
    <property type="entry name" value="ATP-NAD_kinase_N"/>
</dbReference>
<dbReference type="Gene3D" id="3.40.50.620">
    <property type="entry name" value="HUPs"/>
    <property type="match status" value="1"/>
</dbReference>
<feature type="region of interest" description="Disordered" evidence="12">
    <location>
        <begin position="586"/>
        <end position="618"/>
    </location>
</feature>
<organism evidence="16 17">
    <name type="scientific">Pyrus ussuriensis x Pyrus communis</name>
    <dbReference type="NCBI Taxonomy" id="2448454"/>
    <lineage>
        <taxon>Eukaryota</taxon>
        <taxon>Viridiplantae</taxon>
        <taxon>Streptophyta</taxon>
        <taxon>Embryophyta</taxon>
        <taxon>Tracheophyta</taxon>
        <taxon>Spermatophyta</taxon>
        <taxon>Magnoliopsida</taxon>
        <taxon>eudicotyledons</taxon>
        <taxon>Gunneridae</taxon>
        <taxon>Pentapetalae</taxon>
        <taxon>rosids</taxon>
        <taxon>fabids</taxon>
        <taxon>Rosales</taxon>
        <taxon>Rosaceae</taxon>
        <taxon>Amygdaloideae</taxon>
        <taxon>Maleae</taxon>
        <taxon>Pyrus</taxon>
    </lineage>
</organism>
<dbReference type="CDD" id="cd01989">
    <property type="entry name" value="USP_STK_Ubox_N"/>
    <property type="match status" value="1"/>
</dbReference>
<dbReference type="PROSITE" id="PS50146">
    <property type="entry name" value="DAGK"/>
    <property type="match status" value="1"/>
</dbReference>
<dbReference type="Pfam" id="PF00781">
    <property type="entry name" value="DAGK_cat"/>
    <property type="match status" value="1"/>
</dbReference>
<dbReference type="Pfam" id="PF19280">
    <property type="entry name" value="CERK_C"/>
    <property type="match status" value="1"/>
</dbReference>
<proteinExistence type="predicted"/>
<evidence type="ECO:0000256" key="5">
    <source>
        <dbReference type="ARBA" id="ARBA00022527"/>
    </source>
</evidence>
<dbReference type="CDD" id="cd16655">
    <property type="entry name" value="RING-Ubox_WDSUB1-like"/>
    <property type="match status" value="1"/>
</dbReference>
<evidence type="ECO:0000256" key="11">
    <source>
        <dbReference type="PROSITE-ProRule" id="PRU10141"/>
    </source>
</evidence>
<dbReference type="PROSITE" id="PS00107">
    <property type="entry name" value="PROTEIN_KINASE_ATP"/>
    <property type="match status" value="1"/>
</dbReference>
<evidence type="ECO:0000256" key="9">
    <source>
        <dbReference type="ARBA" id="ARBA00022786"/>
    </source>
</evidence>
<dbReference type="InterPro" id="IPR011009">
    <property type="entry name" value="Kinase-like_dom_sf"/>
</dbReference>
<keyword evidence="7 11" id="KW-0547">Nucleotide-binding</keyword>
<dbReference type="SUPFAM" id="SSF56112">
    <property type="entry name" value="Protein kinase-like (PK-like)"/>
    <property type="match status" value="1"/>
</dbReference>
<evidence type="ECO:0000256" key="12">
    <source>
        <dbReference type="SAM" id="MobiDB-lite"/>
    </source>
</evidence>
<name>A0A5N5FB61_9ROSA</name>
<keyword evidence="6" id="KW-0808">Transferase</keyword>
<reference evidence="16 17" key="3">
    <citation type="submission" date="2019-11" db="EMBL/GenBank/DDBJ databases">
        <title>A de novo genome assembly of a pear dwarfing rootstock.</title>
        <authorList>
            <person name="Wang F."/>
            <person name="Wang J."/>
            <person name="Li S."/>
            <person name="Zhang Y."/>
            <person name="Fang M."/>
            <person name="Ma L."/>
            <person name="Zhao Y."/>
            <person name="Jiang S."/>
        </authorList>
    </citation>
    <scope>NUCLEOTIDE SEQUENCE [LARGE SCALE GENOMIC DNA]</scope>
    <source>
        <strain evidence="16">S2</strain>
        <tissue evidence="16">Leaf</tissue>
    </source>
</reference>
<evidence type="ECO:0000256" key="8">
    <source>
        <dbReference type="ARBA" id="ARBA00022777"/>
    </source>
</evidence>
<dbReference type="Pfam" id="PF07714">
    <property type="entry name" value="PK_Tyr_Ser-Thr"/>
    <property type="match status" value="1"/>
</dbReference>
<dbReference type="Gene3D" id="2.60.200.40">
    <property type="match status" value="1"/>
</dbReference>
<keyword evidence="17" id="KW-1185">Reference proteome</keyword>
<evidence type="ECO:0000256" key="6">
    <source>
        <dbReference type="ARBA" id="ARBA00022679"/>
    </source>
</evidence>
<dbReference type="InterPro" id="IPR051348">
    <property type="entry name" value="U-box_ubiquitin_ligases"/>
</dbReference>
<feature type="binding site" evidence="11">
    <location>
        <position position="1119"/>
    </location>
    <ligand>
        <name>ATP</name>
        <dbReference type="ChEBI" id="CHEBI:30616"/>
    </ligand>
</feature>
<reference evidence="17" key="2">
    <citation type="submission" date="2019-10" db="EMBL/GenBank/DDBJ databases">
        <title>A de novo genome assembly of a pear dwarfing rootstock.</title>
        <authorList>
            <person name="Wang F."/>
            <person name="Wang J."/>
            <person name="Li S."/>
            <person name="Zhang Y."/>
            <person name="Fang M."/>
            <person name="Ma L."/>
            <person name="Zhao Y."/>
            <person name="Jiang S."/>
        </authorList>
    </citation>
    <scope>NUCLEOTIDE SEQUENCE [LARGE SCALE GENOMIC DNA]</scope>
</reference>
<dbReference type="PROSITE" id="PS51698">
    <property type="entry name" value="U_BOX"/>
    <property type="match status" value="1"/>
</dbReference>
<dbReference type="SMART" id="SM00504">
    <property type="entry name" value="Ubox"/>
    <property type="match status" value="1"/>
</dbReference>
<feature type="compositionally biased region" description="Polar residues" evidence="12">
    <location>
        <begin position="607"/>
        <end position="618"/>
    </location>
</feature>
<feature type="domain" description="DAGKc" evidence="14">
    <location>
        <begin position="164"/>
        <end position="363"/>
    </location>
</feature>
<keyword evidence="5" id="KW-0723">Serine/threonine-protein kinase</keyword>
<dbReference type="PANTHER" id="PTHR45647:SF15">
    <property type="entry name" value="U-BOX DOMAIN-CONTAINING PROTEIN 35"/>
    <property type="match status" value="1"/>
</dbReference>
<dbReference type="Proteomes" id="UP000327157">
    <property type="component" value="Chromosome 1"/>
</dbReference>
<comment type="caution">
    <text evidence="16">The sequence shown here is derived from an EMBL/GenBank/DDBJ whole genome shotgun (WGS) entry which is preliminary data.</text>
</comment>
<keyword evidence="8" id="KW-0418">Kinase</keyword>
<dbReference type="PROSITE" id="PS51257">
    <property type="entry name" value="PROKAR_LIPOPROTEIN"/>
    <property type="match status" value="1"/>
</dbReference>
<dbReference type="PROSITE" id="PS50011">
    <property type="entry name" value="PROTEIN_KINASE_DOM"/>
    <property type="match status" value="1"/>
</dbReference>
<comment type="catalytic activity">
    <reaction evidence="1">
        <text>S-ubiquitinyl-[E2 ubiquitin-conjugating enzyme]-L-cysteine + [acceptor protein]-L-lysine = [E2 ubiquitin-conjugating enzyme]-L-cysteine + N(6)-ubiquitinyl-[acceptor protein]-L-lysine.</text>
        <dbReference type="EC" id="2.3.2.27"/>
    </reaction>
</comment>
<evidence type="ECO:0000313" key="16">
    <source>
        <dbReference type="EMBL" id="KAB2598472.1"/>
    </source>
</evidence>
<keyword evidence="10 11" id="KW-0067">ATP-binding</keyword>
<dbReference type="GO" id="GO:0061630">
    <property type="term" value="F:ubiquitin protein ligase activity"/>
    <property type="evidence" value="ECO:0007669"/>
    <property type="project" value="UniProtKB-EC"/>
</dbReference>
<dbReference type="InterPro" id="IPR013083">
    <property type="entry name" value="Znf_RING/FYVE/PHD"/>
</dbReference>
<evidence type="ECO:0000259" key="13">
    <source>
        <dbReference type="PROSITE" id="PS50011"/>
    </source>
</evidence>
<dbReference type="PROSITE" id="PS00108">
    <property type="entry name" value="PROTEIN_KINASE_ST"/>
    <property type="match status" value="1"/>
</dbReference>
<evidence type="ECO:0000256" key="1">
    <source>
        <dbReference type="ARBA" id="ARBA00000900"/>
    </source>
</evidence>
<dbReference type="SUPFAM" id="SSF111331">
    <property type="entry name" value="NAD kinase/diacylglycerol kinase-like"/>
    <property type="match status" value="1"/>
</dbReference>
<dbReference type="GO" id="GO:0005524">
    <property type="term" value="F:ATP binding"/>
    <property type="evidence" value="ECO:0007669"/>
    <property type="project" value="UniProtKB-UniRule"/>
</dbReference>
<dbReference type="Gene3D" id="1.10.510.10">
    <property type="entry name" value="Transferase(Phosphotransferase) domain 1"/>
    <property type="match status" value="1"/>
</dbReference>
<dbReference type="InterPro" id="IPR001206">
    <property type="entry name" value="Diacylglycerol_kinase_cat_dom"/>
</dbReference>
<evidence type="ECO:0000256" key="7">
    <source>
        <dbReference type="ARBA" id="ARBA00022741"/>
    </source>
</evidence>